<accession>A0A133VJC6</accession>
<evidence type="ECO:0000313" key="2">
    <source>
        <dbReference type="Proteomes" id="UP000070404"/>
    </source>
</evidence>
<dbReference type="AlphaFoldDB" id="A0A133VJC6"/>
<dbReference type="Proteomes" id="UP000070404">
    <property type="component" value="Unassembled WGS sequence"/>
</dbReference>
<comment type="caution">
    <text evidence="1">The sequence shown here is derived from an EMBL/GenBank/DDBJ whole genome shotgun (WGS) entry which is preliminary data.</text>
</comment>
<dbReference type="EMBL" id="LHYF01000036">
    <property type="protein sequence ID" value="KXB06535.1"/>
    <property type="molecule type" value="Genomic_DNA"/>
</dbReference>
<gene>
    <name evidence="1" type="ORF">AKJ52_02140</name>
</gene>
<name>A0A133VJC6_9EURY</name>
<evidence type="ECO:0000313" key="1">
    <source>
        <dbReference type="EMBL" id="KXB06535.1"/>
    </source>
</evidence>
<protein>
    <submittedName>
        <fullName evidence="1">Uncharacterized protein</fullName>
    </submittedName>
</protein>
<sequence length="106" mass="12515">MKSERLGKKIAVIAENQDCIPINKIERLLLKTMTSRELVHYLRGYEEMSDQDRIPEDARFIVEQLTEDRLEETREIVEGLMELRLTPKQRENVAKLVRFVLKDITS</sequence>
<organism evidence="1 2">
    <name type="scientific">candidate division MSBL1 archaeon SCGC-AAA382C18</name>
    <dbReference type="NCBI Taxonomy" id="1698281"/>
    <lineage>
        <taxon>Archaea</taxon>
        <taxon>Methanobacteriati</taxon>
        <taxon>Methanobacteriota</taxon>
        <taxon>candidate division MSBL1</taxon>
    </lineage>
</organism>
<proteinExistence type="predicted"/>
<keyword evidence="2" id="KW-1185">Reference proteome</keyword>
<reference evidence="1 2" key="1">
    <citation type="journal article" date="2016" name="Sci. Rep.">
        <title>Metabolic traits of an uncultured archaeal lineage -MSBL1- from brine pools of the Red Sea.</title>
        <authorList>
            <person name="Mwirichia R."/>
            <person name="Alam I."/>
            <person name="Rashid M."/>
            <person name="Vinu M."/>
            <person name="Ba-Alawi W."/>
            <person name="Anthony Kamau A."/>
            <person name="Kamanda Ngugi D."/>
            <person name="Goker M."/>
            <person name="Klenk H.P."/>
            <person name="Bajic V."/>
            <person name="Stingl U."/>
        </authorList>
    </citation>
    <scope>NUCLEOTIDE SEQUENCE [LARGE SCALE GENOMIC DNA]</scope>
    <source>
        <strain evidence="1">SCGC-AAA382C18</strain>
    </source>
</reference>